<dbReference type="AlphaFoldDB" id="A0A7R9EZ78"/>
<dbReference type="GO" id="GO:0070939">
    <property type="term" value="C:Dsl1/NZR complex"/>
    <property type="evidence" value="ECO:0007669"/>
    <property type="project" value="TreeGrafter"/>
</dbReference>
<proteinExistence type="predicted"/>
<accession>A0A7R9EZ78</accession>
<dbReference type="GO" id="GO:0000149">
    <property type="term" value="F:SNARE binding"/>
    <property type="evidence" value="ECO:0007669"/>
    <property type="project" value="TreeGrafter"/>
</dbReference>
<evidence type="ECO:0008006" key="2">
    <source>
        <dbReference type="Google" id="ProtNLM"/>
    </source>
</evidence>
<name>A0A7R9EZ78_9NEOP</name>
<dbReference type="EMBL" id="OD566348">
    <property type="protein sequence ID" value="CAD7443814.1"/>
    <property type="molecule type" value="Genomic_DNA"/>
</dbReference>
<evidence type="ECO:0000313" key="1">
    <source>
        <dbReference type="EMBL" id="CAD7443814.1"/>
    </source>
</evidence>
<dbReference type="PANTHER" id="PTHR15922">
    <property type="entry name" value="NEUROBLASTOMA-AMPLIFIED SEQUENCE"/>
    <property type="match status" value="1"/>
</dbReference>
<protein>
    <recommendedName>
        <fullName evidence="2">Sec39 domain-containing protein</fullName>
    </recommendedName>
</protein>
<gene>
    <name evidence="1" type="ORF">TBIB3V08_LOCUS6212</name>
</gene>
<dbReference type="GO" id="GO:0006890">
    <property type="term" value="P:retrograde vesicle-mediated transport, Golgi to endoplasmic reticulum"/>
    <property type="evidence" value="ECO:0007669"/>
    <property type="project" value="TreeGrafter"/>
</dbReference>
<sequence>MKWGKSMERLLAGIDHYIVQSSRYTTVMCLQLITHVARLAEESRAGDTHPCWPLLLKYQGLLEDYLQGERLQALGCGVDLQRFTFDSEYQRDTILGLAMTEEDDKFQLAVELGSRHNVSASEIAARHVTSLLLQGGDTARFATKLADSRLNQLLKSDSEQACRRLEENVYPNMDGRDHHSLGLYFTLLDRVAPDSPVHSLLPREHLRLLHKVKATSADIDYKLLVEPNADVLKGLEPVLTKDNIGMVAKLLKSLSHSSVQPGALYGVWAQKEFFQSLGERLTNAECLRLIERCATHFRKMNAGDVVSFVQGTCFSKRSAEVMSAGCRRTLLIRVVELCEDDTLRLRGDQRAQEEWAFGIATLRRWLNHLETISSRSLNDQSSTGSADFKHLYRSESESVLSAVLRRLQEVASLEQRDASAAVWRQLEPLCGDLSLSPGVRLQALTLVQTLNQSPEDNTTKLLYHHAQALVATGWPDTVITLQESDLATESARNDLFQRLLAHAGSWGHFTTLAQLLREWPDFCEVSPSPWTTFISKLIRQGDLESENVAILLENIFEGNVLSAQLANAPVVLSQTTEDGEIKVRISDVECVVVDCEESVEHSLLLLVCLLPEHPSLHVLAVSLIHSHNTSIEGNLTPRVLALLLNRGLLASLVSTPVYPQLIESALSGDKAPTIDQLVDQLLSAGCEPEASMLRFLHLGVPPSLTTFSAALASLRSK</sequence>
<organism evidence="1">
    <name type="scientific">Timema bartmani</name>
    <dbReference type="NCBI Taxonomy" id="61472"/>
    <lineage>
        <taxon>Eukaryota</taxon>
        <taxon>Metazoa</taxon>
        <taxon>Ecdysozoa</taxon>
        <taxon>Arthropoda</taxon>
        <taxon>Hexapoda</taxon>
        <taxon>Insecta</taxon>
        <taxon>Pterygota</taxon>
        <taxon>Neoptera</taxon>
        <taxon>Polyneoptera</taxon>
        <taxon>Phasmatodea</taxon>
        <taxon>Timematodea</taxon>
        <taxon>Timematoidea</taxon>
        <taxon>Timematidae</taxon>
        <taxon>Timema</taxon>
    </lineage>
</organism>
<reference evidence="1" key="1">
    <citation type="submission" date="2020-11" db="EMBL/GenBank/DDBJ databases">
        <authorList>
            <person name="Tran Van P."/>
        </authorList>
    </citation>
    <scope>NUCLEOTIDE SEQUENCE</scope>
</reference>
<dbReference type="PANTHER" id="PTHR15922:SF2">
    <property type="entry name" value="NBAS SUBUNIT OF NRZ TETHERING COMPLEX"/>
    <property type="match status" value="1"/>
</dbReference>